<accession>A0AAV3PHV2</accession>
<evidence type="ECO:0000313" key="1">
    <source>
        <dbReference type="EMBL" id="GAA0149748.1"/>
    </source>
</evidence>
<proteinExistence type="predicted"/>
<name>A0AAV3PHV2_LITER</name>
<reference evidence="1 2" key="1">
    <citation type="submission" date="2024-01" db="EMBL/GenBank/DDBJ databases">
        <title>The complete chloroplast genome sequence of Lithospermum erythrorhizon: insights into the phylogenetic relationship among Boraginaceae species and the maternal lineages of purple gromwells.</title>
        <authorList>
            <person name="Okada T."/>
            <person name="Watanabe K."/>
        </authorList>
    </citation>
    <scope>NUCLEOTIDE SEQUENCE [LARGE SCALE GENOMIC DNA]</scope>
</reference>
<protein>
    <submittedName>
        <fullName evidence="1">Uncharacterized protein</fullName>
    </submittedName>
</protein>
<evidence type="ECO:0000313" key="2">
    <source>
        <dbReference type="Proteomes" id="UP001454036"/>
    </source>
</evidence>
<comment type="caution">
    <text evidence="1">The sequence shown here is derived from an EMBL/GenBank/DDBJ whole genome shotgun (WGS) entry which is preliminary data.</text>
</comment>
<dbReference type="Proteomes" id="UP001454036">
    <property type="component" value="Unassembled WGS sequence"/>
</dbReference>
<dbReference type="EMBL" id="BAABME010001461">
    <property type="protein sequence ID" value="GAA0149748.1"/>
    <property type="molecule type" value="Genomic_DNA"/>
</dbReference>
<sequence length="69" mass="7986">MRESWRLQIMCPGLECEVLIDPNSCRPLVNPQVFDQWVKRAITSPKESLLVRIKMAFSRRGRSNAASLR</sequence>
<dbReference type="AlphaFoldDB" id="A0AAV3PHV2"/>
<keyword evidence="2" id="KW-1185">Reference proteome</keyword>
<gene>
    <name evidence="1" type="ORF">LIER_08851</name>
</gene>
<organism evidence="1 2">
    <name type="scientific">Lithospermum erythrorhizon</name>
    <name type="common">Purple gromwell</name>
    <name type="synonym">Lithospermum officinale var. erythrorhizon</name>
    <dbReference type="NCBI Taxonomy" id="34254"/>
    <lineage>
        <taxon>Eukaryota</taxon>
        <taxon>Viridiplantae</taxon>
        <taxon>Streptophyta</taxon>
        <taxon>Embryophyta</taxon>
        <taxon>Tracheophyta</taxon>
        <taxon>Spermatophyta</taxon>
        <taxon>Magnoliopsida</taxon>
        <taxon>eudicotyledons</taxon>
        <taxon>Gunneridae</taxon>
        <taxon>Pentapetalae</taxon>
        <taxon>asterids</taxon>
        <taxon>lamiids</taxon>
        <taxon>Boraginales</taxon>
        <taxon>Boraginaceae</taxon>
        <taxon>Boraginoideae</taxon>
        <taxon>Lithospermeae</taxon>
        <taxon>Lithospermum</taxon>
    </lineage>
</organism>